<dbReference type="InterPro" id="IPR002464">
    <property type="entry name" value="DNA/RNA_helicase_DEAH_CS"/>
</dbReference>
<feature type="domain" description="Helicase ATP-binding" evidence="4">
    <location>
        <begin position="266"/>
        <end position="417"/>
    </location>
</feature>
<dbReference type="PANTHER" id="PTHR45766:SF6">
    <property type="entry name" value="SWI_SNF-RELATED MATRIX-ASSOCIATED ACTIN-DEPENDENT REGULATOR OF CHROMATIN SUBFAMILY A-LIKE PROTEIN 1"/>
    <property type="match status" value="1"/>
</dbReference>
<keyword evidence="1" id="KW-0378">Hydrolase</keyword>
<dbReference type="InterPro" id="IPR049730">
    <property type="entry name" value="SNF2/RAD54-like_C"/>
</dbReference>
<dbReference type="InterPro" id="IPR001736">
    <property type="entry name" value="PLipase_D/transphosphatidylase"/>
</dbReference>
<dbReference type="InterPro" id="IPR027417">
    <property type="entry name" value="P-loop_NTPase"/>
</dbReference>
<sequence>MSVSLSVGRPEFATNKIGDLPQRVADAISQMIAYSSDGRVEPTSVDIATAYFNVGGFSLLADALEAAGPVRLLLGAEPADFEVRSTITPLSVRGARRGNPRLQQALEEHAHALAEDRNLVGVTREGDAAVERLLAWLDSHDVQVRRLEKAFLHGKAFIIKDGGPGVMVGSSNMTYAGLARNRELNLGVYQTTTVERTQGWFEEQWEEAVPYDLASLYAARTELHQPWTVFLRMLYELYGDTFEEDTEFDNELGLTEFQADGVHRAKRILAKRGGVIVADEVGLGKTFVAGELIREAVIENRQKVLVVGPATLRDSTWKPFLKEKNINADVVSYEELVGDIQNDRVGKVGAHVQALDSYALVVVDEAHNLRNPSTQRADAFRLLLSGVVAKKLVLLTATPVNNSLADLQNLVSYIDPSDGAFTDIGIPSVRKYIGKAMAMDPEELSGKHLFELLDAISVKRTRRFIKTQYPHEKINGVQMVFPQAKVHRVDYHLEAVLPGFFDRLARALGAHTDDEDLDATGVTLQEPGTVLTMARYVPSRFLLGHEEVEQFEVQNAGLLRSALLKRFESSAAAFEATVRKMIGSHDYFLSALSQGKVLTGDALRAWAASDSDDIDDIVSSLDPDTSANNVDAASLYNIPALQGAIEADRALLEQMAQEVASVDWTDDPKIAQLADEIGRIAEEARQDGIGLENTRNRRKVLLFTYFTDTARYIEEALTALAEKGDPRLADYHERIVLATGGDRHGRQDAIVGFAPKTAGTADDEDKYDLAIATDVLSEGVNLQQAGHIINYDLPWNPMRLVQRHGRVDRIGSTHKAIHLRCFFPDDQLEELLQLEGRLKLKLHHASVAFGVGEGVLPGIEATERVIAETREEIQRLRDEEADIFNERTAAAASSEEFQRRLANAFKSAQTKKKVLDLPWGAGSVMDRPGTQEGFVFCAKIADHPRPEFRYVPIEDGKVRTVDGKPEVIGELLTSLEQADPRDPNTPAGDPSADLREKLYTTWEIAQADIYEDWTRRTDPAEFEPQVPKAMRDAAALVRKHGAVLGDEQDRLVERLNQVANPRAEKEIRGILAVQQNGNAQLAVRALQEKAKQLRLKVPKPVDPLPPVELNDIRLLTWVAIQN</sequence>
<evidence type="ECO:0000313" key="7">
    <source>
        <dbReference type="Proteomes" id="UP001595797"/>
    </source>
</evidence>
<dbReference type="Pfam" id="PF13091">
    <property type="entry name" value="PLDc_2"/>
    <property type="match status" value="1"/>
</dbReference>
<dbReference type="EMBL" id="JBHSIW010000014">
    <property type="protein sequence ID" value="MFC4904081.1"/>
    <property type="molecule type" value="Genomic_DNA"/>
</dbReference>
<comment type="caution">
    <text evidence="6">The sequence shown here is derived from an EMBL/GenBank/DDBJ whole genome shotgun (WGS) entry which is preliminary data.</text>
</comment>
<dbReference type="Pfam" id="PF00176">
    <property type="entry name" value="SNF2-rel_dom"/>
    <property type="match status" value="1"/>
</dbReference>
<dbReference type="SMART" id="SM00487">
    <property type="entry name" value="DEXDc"/>
    <property type="match status" value="1"/>
</dbReference>
<evidence type="ECO:0000256" key="1">
    <source>
        <dbReference type="ARBA" id="ARBA00022801"/>
    </source>
</evidence>
<gene>
    <name evidence="6" type="ORF">ACFPCS_10945</name>
</gene>
<dbReference type="Gene3D" id="3.30.870.10">
    <property type="entry name" value="Endonuclease Chain A"/>
    <property type="match status" value="1"/>
</dbReference>
<dbReference type="RefSeq" id="WP_277551871.1">
    <property type="nucleotide sequence ID" value="NZ_JARAMH010000015.1"/>
</dbReference>
<dbReference type="PROSITE" id="PS00690">
    <property type="entry name" value="DEAH_ATP_HELICASE"/>
    <property type="match status" value="1"/>
</dbReference>
<dbReference type="InterPro" id="IPR000330">
    <property type="entry name" value="SNF2_N"/>
</dbReference>
<name>A0ABV9TJD3_9MICC</name>
<dbReference type="InterPro" id="IPR001650">
    <property type="entry name" value="Helicase_C-like"/>
</dbReference>
<dbReference type="SUPFAM" id="SSF56024">
    <property type="entry name" value="Phospholipase D/nuclease"/>
    <property type="match status" value="1"/>
</dbReference>
<feature type="domain" description="PLD phosphodiesterase" evidence="3">
    <location>
        <begin position="148"/>
        <end position="177"/>
    </location>
</feature>
<dbReference type="GO" id="GO:0004386">
    <property type="term" value="F:helicase activity"/>
    <property type="evidence" value="ECO:0007669"/>
    <property type="project" value="UniProtKB-KW"/>
</dbReference>
<feature type="coiled-coil region" evidence="2">
    <location>
        <begin position="859"/>
        <end position="886"/>
    </location>
</feature>
<accession>A0ABV9TJD3</accession>
<dbReference type="Gene3D" id="3.40.50.300">
    <property type="entry name" value="P-loop containing nucleotide triphosphate hydrolases"/>
    <property type="match status" value="1"/>
</dbReference>
<organism evidence="6 7">
    <name type="scientific">Kocuria oceani</name>
    <dbReference type="NCBI Taxonomy" id="988827"/>
    <lineage>
        <taxon>Bacteria</taxon>
        <taxon>Bacillati</taxon>
        <taxon>Actinomycetota</taxon>
        <taxon>Actinomycetes</taxon>
        <taxon>Micrococcales</taxon>
        <taxon>Micrococcaceae</taxon>
        <taxon>Kocuria</taxon>
    </lineage>
</organism>
<dbReference type="PROSITE" id="PS51192">
    <property type="entry name" value="HELICASE_ATP_BIND_1"/>
    <property type="match status" value="1"/>
</dbReference>
<dbReference type="PROSITE" id="PS50035">
    <property type="entry name" value="PLD"/>
    <property type="match status" value="1"/>
</dbReference>
<dbReference type="CDD" id="cd09178">
    <property type="entry name" value="PLDc_N_Snf2_like"/>
    <property type="match status" value="1"/>
</dbReference>
<protein>
    <submittedName>
        <fullName evidence="6">Helicase-related protein</fullName>
    </submittedName>
</protein>
<dbReference type="Pfam" id="PF00271">
    <property type="entry name" value="Helicase_C"/>
    <property type="match status" value="1"/>
</dbReference>
<proteinExistence type="predicted"/>
<keyword evidence="2" id="KW-0175">Coiled coil</keyword>
<evidence type="ECO:0000313" key="6">
    <source>
        <dbReference type="EMBL" id="MFC4904081.1"/>
    </source>
</evidence>
<keyword evidence="6" id="KW-0347">Helicase</keyword>
<dbReference type="CDD" id="cd18793">
    <property type="entry name" value="SF2_C_SNF"/>
    <property type="match status" value="1"/>
</dbReference>
<dbReference type="Gene3D" id="3.40.50.10810">
    <property type="entry name" value="Tandem AAA-ATPase domain"/>
    <property type="match status" value="1"/>
</dbReference>
<keyword evidence="6" id="KW-0547">Nucleotide-binding</keyword>
<dbReference type="InterPro" id="IPR025202">
    <property type="entry name" value="PLD-like_dom"/>
</dbReference>
<keyword evidence="7" id="KW-1185">Reference proteome</keyword>
<dbReference type="InterPro" id="IPR038718">
    <property type="entry name" value="SNF2-like_sf"/>
</dbReference>
<keyword evidence="6" id="KW-0067">ATP-binding</keyword>
<dbReference type="PANTHER" id="PTHR45766">
    <property type="entry name" value="DNA ANNEALING HELICASE AND ENDONUCLEASE ZRANB3 FAMILY MEMBER"/>
    <property type="match status" value="1"/>
</dbReference>
<evidence type="ECO:0000259" key="4">
    <source>
        <dbReference type="PROSITE" id="PS51192"/>
    </source>
</evidence>
<dbReference type="InterPro" id="IPR014001">
    <property type="entry name" value="Helicase_ATP-bd"/>
</dbReference>
<evidence type="ECO:0000259" key="5">
    <source>
        <dbReference type="PROSITE" id="PS51194"/>
    </source>
</evidence>
<feature type="domain" description="Helicase C-terminal" evidence="5">
    <location>
        <begin position="672"/>
        <end position="855"/>
    </location>
</feature>
<dbReference type="SMART" id="SM00490">
    <property type="entry name" value="HELICc"/>
    <property type="match status" value="1"/>
</dbReference>
<evidence type="ECO:0000259" key="3">
    <source>
        <dbReference type="PROSITE" id="PS50035"/>
    </source>
</evidence>
<evidence type="ECO:0000256" key="2">
    <source>
        <dbReference type="SAM" id="Coils"/>
    </source>
</evidence>
<dbReference type="PROSITE" id="PS51194">
    <property type="entry name" value="HELICASE_CTER"/>
    <property type="match status" value="1"/>
</dbReference>
<dbReference type="SUPFAM" id="SSF52540">
    <property type="entry name" value="P-loop containing nucleoside triphosphate hydrolases"/>
    <property type="match status" value="1"/>
</dbReference>
<reference evidence="7" key="1">
    <citation type="journal article" date="2019" name="Int. J. Syst. Evol. Microbiol.">
        <title>The Global Catalogue of Microorganisms (GCM) 10K type strain sequencing project: providing services to taxonomists for standard genome sequencing and annotation.</title>
        <authorList>
            <consortium name="The Broad Institute Genomics Platform"/>
            <consortium name="The Broad Institute Genome Sequencing Center for Infectious Disease"/>
            <person name="Wu L."/>
            <person name="Ma J."/>
        </authorList>
    </citation>
    <scope>NUCLEOTIDE SEQUENCE [LARGE SCALE GENOMIC DNA]</scope>
    <source>
        <strain evidence="7">CGMCC 4.6946</strain>
    </source>
</reference>
<dbReference type="Proteomes" id="UP001595797">
    <property type="component" value="Unassembled WGS sequence"/>
</dbReference>